<dbReference type="AlphaFoldDB" id="A0A7V7KGN8"/>
<dbReference type="PANTHER" id="PTHR43087:SF1">
    <property type="entry name" value="LAO_AO TRANSPORT SYSTEM ATPASE"/>
    <property type="match status" value="1"/>
</dbReference>
<keyword evidence="3" id="KW-0342">GTP-binding</keyword>
<dbReference type="GO" id="GO:0016787">
    <property type="term" value="F:hydrolase activity"/>
    <property type="evidence" value="ECO:0007669"/>
    <property type="project" value="UniProtKB-KW"/>
</dbReference>
<keyword evidence="1" id="KW-0547">Nucleotide-binding</keyword>
<dbReference type="InterPro" id="IPR052040">
    <property type="entry name" value="GTPase/Isobutyryl-CoA_mutase"/>
</dbReference>
<evidence type="ECO:0000256" key="4">
    <source>
        <dbReference type="ARBA" id="ARBA00023186"/>
    </source>
</evidence>
<dbReference type="Gene3D" id="3.40.50.300">
    <property type="entry name" value="P-loop containing nucleotide triphosphate hydrolases"/>
    <property type="match status" value="1"/>
</dbReference>
<reference evidence="5 6" key="1">
    <citation type="submission" date="2019-08" db="EMBL/GenBank/DDBJ databases">
        <title>Bioinformatics analysis of the strain L3 and L5.</title>
        <authorList>
            <person name="Li X."/>
        </authorList>
    </citation>
    <scope>NUCLEOTIDE SEQUENCE [LARGE SCALE GENOMIC DNA]</scope>
    <source>
        <strain evidence="5 6">L5</strain>
    </source>
</reference>
<gene>
    <name evidence="5" type="ORF">F0A17_19435</name>
</gene>
<dbReference type="Proteomes" id="UP000486760">
    <property type="component" value="Unassembled WGS sequence"/>
</dbReference>
<evidence type="ECO:0008006" key="7">
    <source>
        <dbReference type="Google" id="ProtNLM"/>
    </source>
</evidence>
<name>A0A7V7KGN8_9GAMM</name>
<keyword evidence="2" id="KW-0378">Hydrolase</keyword>
<accession>A0A7V7KGN8</accession>
<protein>
    <recommendedName>
        <fullName evidence="7">Methylmalonyl Co-A mutase-associated GTPase MeaB</fullName>
    </recommendedName>
</protein>
<dbReference type="PANTHER" id="PTHR43087">
    <property type="entry name" value="LYSINE/ARGININE/ORNITHINE TRANSPORT SYSTEM KINASE"/>
    <property type="match status" value="1"/>
</dbReference>
<evidence type="ECO:0000313" key="6">
    <source>
        <dbReference type="Proteomes" id="UP000486760"/>
    </source>
</evidence>
<dbReference type="Pfam" id="PF03308">
    <property type="entry name" value="MeaB"/>
    <property type="match status" value="1"/>
</dbReference>
<dbReference type="RefSeq" id="WP_149330021.1">
    <property type="nucleotide sequence ID" value="NZ_VTPY01000008.1"/>
</dbReference>
<dbReference type="SUPFAM" id="SSF52540">
    <property type="entry name" value="P-loop containing nucleoside triphosphate hydrolases"/>
    <property type="match status" value="1"/>
</dbReference>
<organism evidence="5 6">
    <name type="scientific">Billgrantia pellis</name>
    <dbReference type="NCBI Taxonomy" id="2606936"/>
    <lineage>
        <taxon>Bacteria</taxon>
        <taxon>Pseudomonadati</taxon>
        <taxon>Pseudomonadota</taxon>
        <taxon>Gammaproteobacteria</taxon>
        <taxon>Oceanospirillales</taxon>
        <taxon>Halomonadaceae</taxon>
        <taxon>Billgrantia</taxon>
    </lineage>
</organism>
<evidence type="ECO:0000256" key="2">
    <source>
        <dbReference type="ARBA" id="ARBA00022801"/>
    </source>
</evidence>
<proteinExistence type="predicted"/>
<keyword evidence="4" id="KW-0143">Chaperone</keyword>
<keyword evidence="6" id="KW-1185">Reference proteome</keyword>
<dbReference type="InterPro" id="IPR027417">
    <property type="entry name" value="P-loop_NTPase"/>
</dbReference>
<dbReference type="GO" id="GO:0005525">
    <property type="term" value="F:GTP binding"/>
    <property type="evidence" value="ECO:0007669"/>
    <property type="project" value="UniProtKB-KW"/>
</dbReference>
<evidence type="ECO:0000256" key="3">
    <source>
        <dbReference type="ARBA" id="ARBA00023134"/>
    </source>
</evidence>
<comment type="caution">
    <text evidence="5">The sequence shown here is derived from an EMBL/GenBank/DDBJ whole genome shotgun (WGS) entry which is preliminary data.</text>
</comment>
<sequence length="312" mass="33924">MSGLAPRSRRALGRELTRLAQASVAESLAHSAQRPEPSMETARIGFTGAPGAGKSTLISRLARLRLAACRDQGGVAILGIDPTSPLTGGSILGDRIRMDAIANEPELYIRSLASRSSNDGLADNVLDLLVTVESYGFREVLLETVGVGQAEHAIRHSVDTLVMVLQPNAGDAIQAMKSGVLELADIYVINKADLPGAKKSASEIRGIVQRSQAAWRAPVIEISQQHGEGLAKLDSAISEHLAWQAEHRNASETLRRRRHYHVQSLIVRRVAELLDHRPQLLDTTNLAESYAEILQLLASDAKRYSRQEETGW</sequence>
<evidence type="ECO:0000313" key="5">
    <source>
        <dbReference type="EMBL" id="KAA0010057.1"/>
    </source>
</evidence>
<evidence type="ECO:0000256" key="1">
    <source>
        <dbReference type="ARBA" id="ARBA00022741"/>
    </source>
</evidence>
<dbReference type="EMBL" id="VTPY01000008">
    <property type="protein sequence ID" value="KAA0010057.1"/>
    <property type="molecule type" value="Genomic_DNA"/>
</dbReference>